<feature type="binding site" evidence="3">
    <location>
        <begin position="7"/>
        <end position="20"/>
    </location>
    <ligand>
        <name>ATP</name>
        <dbReference type="ChEBI" id="CHEBI:30616"/>
    </ligand>
</feature>
<keyword evidence="5" id="KW-1185">Reference proteome</keyword>
<dbReference type="GO" id="GO:0000049">
    <property type="term" value="F:tRNA binding"/>
    <property type="evidence" value="ECO:0007669"/>
    <property type="project" value="UniProtKB-KW"/>
</dbReference>
<keyword evidence="1 3" id="KW-0436">Ligase</keyword>
<dbReference type="EMBL" id="JPVN01000001">
    <property type="protein sequence ID" value="KGR80457.1"/>
    <property type="molecule type" value="Genomic_DNA"/>
</dbReference>
<evidence type="ECO:0000313" key="4">
    <source>
        <dbReference type="EMBL" id="KGR80457.1"/>
    </source>
</evidence>
<evidence type="ECO:0000256" key="1">
    <source>
        <dbReference type="ARBA" id="ARBA00022598"/>
    </source>
</evidence>
<dbReference type="AlphaFoldDB" id="A0A0A3J071"/>
<proteinExistence type="inferred from homology"/>
<keyword evidence="3" id="KW-0547">Nucleotide-binding</keyword>
<organism evidence="4 5">
    <name type="scientific">Ureibacillus manganicus DSM 26584</name>
    <dbReference type="NCBI Taxonomy" id="1384049"/>
    <lineage>
        <taxon>Bacteria</taxon>
        <taxon>Bacillati</taxon>
        <taxon>Bacillota</taxon>
        <taxon>Bacilli</taxon>
        <taxon>Bacillales</taxon>
        <taxon>Caryophanaceae</taxon>
        <taxon>Ureibacillus</taxon>
    </lineage>
</organism>
<comment type="similarity">
    <text evidence="3">Belongs to the TmcAL family.</text>
</comment>
<name>A0A0A3J071_9BACL</name>
<dbReference type="GO" id="GO:0005524">
    <property type="term" value="F:ATP binding"/>
    <property type="evidence" value="ECO:0007669"/>
    <property type="project" value="UniProtKB-KW"/>
</dbReference>
<dbReference type="eggNOG" id="COG1323">
    <property type="taxonomic scope" value="Bacteria"/>
</dbReference>
<dbReference type="Gene3D" id="3.40.50.620">
    <property type="entry name" value="HUPs"/>
    <property type="match status" value="1"/>
</dbReference>
<dbReference type="Proteomes" id="UP000030416">
    <property type="component" value="Unassembled WGS sequence"/>
</dbReference>
<evidence type="ECO:0000256" key="2">
    <source>
        <dbReference type="ARBA" id="ARBA00022694"/>
    </source>
</evidence>
<dbReference type="GO" id="GO:0005737">
    <property type="term" value="C:cytoplasm"/>
    <property type="evidence" value="ECO:0007669"/>
    <property type="project" value="UniProtKB-SubCell"/>
</dbReference>
<evidence type="ECO:0000313" key="5">
    <source>
        <dbReference type="Proteomes" id="UP000030416"/>
    </source>
</evidence>
<dbReference type="SUPFAM" id="SSF52374">
    <property type="entry name" value="Nucleotidylyl transferase"/>
    <property type="match status" value="1"/>
</dbReference>
<keyword evidence="3" id="KW-0067">ATP-binding</keyword>
<dbReference type="STRING" id="1384049.CD29_00765"/>
<dbReference type="GO" id="GO:0016879">
    <property type="term" value="F:ligase activity, forming carbon-nitrogen bonds"/>
    <property type="evidence" value="ECO:0007669"/>
    <property type="project" value="UniProtKB-UniRule"/>
</dbReference>
<sequence length="402" mass="46505">MKAVGVVVEYNPFHNGHHYHIKQSKKKTDADVVVAVMSGHFLQRGEPALVDKWHRARMALLSGVDIVIELPYAFATSKAEQFAKGAIQLLTAMKCETFAFGSEDGNIEPFNNTYSLLHDYRTEYEELIKYFVTKGNSYPKSLFEAYEQLKQKRPQLYIDLSQPNNILGYHYIEAVHKINSSIKPVTIQRIQAGFHDDISLDSTIASATGIRKALFEDGELKRINDYVPNTSFEQLIQWEKSHRQFVHWEAFWPLLRYTISRYLPKDLTQFADVSEGIEFALVKYAKVSNSFTEFMNHIKSKRYTWTRLQRMLTHIFTGVTKEQLHKFDSPTYIRLLGMTGIGQQYLGEKKKEFDLPLISRVAQTKDELLQIDLRTTEIYAQGIQLFSNKKIDGDFQTPPIRI</sequence>
<reference evidence="4 5" key="1">
    <citation type="submission" date="2014-02" db="EMBL/GenBank/DDBJ databases">
        <title>Draft genome sequence of Lysinibacillus manganicus DSM 26584T.</title>
        <authorList>
            <person name="Zhang F."/>
            <person name="Wang G."/>
            <person name="Zhang L."/>
        </authorList>
    </citation>
    <scope>NUCLEOTIDE SEQUENCE [LARGE SCALE GENOMIC DNA]</scope>
    <source>
        <strain evidence="4 5">DSM 26584</strain>
    </source>
</reference>
<feature type="binding site" evidence="3">
    <location>
        <position position="164"/>
    </location>
    <ligand>
        <name>ATP</name>
        <dbReference type="ChEBI" id="CHEBI:30616"/>
    </ligand>
</feature>
<accession>A0A0A3J071</accession>
<keyword evidence="3" id="KW-0694">RNA-binding</keyword>
<dbReference type="PANTHER" id="PTHR37825">
    <property type="entry name" value="TRNA(MET) CYTIDINE ACETATE LIGASE"/>
    <property type="match status" value="1"/>
</dbReference>
<dbReference type="OrthoDB" id="9769796at2"/>
<keyword evidence="3" id="KW-0963">Cytoplasm</keyword>
<dbReference type="EC" id="6.3.4.-" evidence="3"/>
<comment type="catalytic activity">
    <reaction evidence="3">
        <text>cytidine(34) in elongator tRNA(Met) + acetate + ATP = N(4)-acetylcytidine(34) in elongator tRNA(Met) + AMP + diphosphate</text>
        <dbReference type="Rhea" id="RHEA:58144"/>
        <dbReference type="Rhea" id="RHEA-COMP:10693"/>
        <dbReference type="Rhea" id="RHEA-COMP:10694"/>
        <dbReference type="ChEBI" id="CHEBI:30089"/>
        <dbReference type="ChEBI" id="CHEBI:30616"/>
        <dbReference type="ChEBI" id="CHEBI:33019"/>
        <dbReference type="ChEBI" id="CHEBI:74900"/>
        <dbReference type="ChEBI" id="CHEBI:82748"/>
        <dbReference type="ChEBI" id="CHEBI:456215"/>
    </reaction>
</comment>
<dbReference type="Pfam" id="PF05636">
    <property type="entry name" value="HIGH_NTase1"/>
    <property type="match status" value="1"/>
</dbReference>
<evidence type="ECO:0000256" key="3">
    <source>
        <dbReference type="HAMAP-Rule" id="MF_01539"/>
    </source>
</evidence>
<dbReference type="GO" id="GO:0006400">
    <property type="term" value="P:tRNA modification"/>
    <property type="evidence" value="ECO:0007669"/>
    <property type="project" value="UniProtKB-UniRule"/>
</dbReference>
<feature type="binding site" evidence="3">
    <location>
        <position position="101"/>
    </location>
    <ligand>
        <name>ATP</name>
        <dbReference type="ChEBI" id="CHEBI:30616"/>
    </ligand>
</feature>
<dbReference type="HAMAP" id="MF_01539">
    <property type="entry name" value="TmcAL"/>
    <property type="match status" value="1"/>
</dbReference>
<keyword evidence="2 3" id="KW-0819">tRNA processing</keyword>
<comment type="function">
    <text evidence="3">Catalyzes the formation of N(4)-acetylcytidine (ac(4)C) at the wobble position of elongator tRNA(Met), using acetate and ATP as substrates. First activates an acetate ion to form acetyladenylate (Ac-AMP) and then transfers the acetyl group to tRNA to form ac(4)C34.</text>
</comment>
<comment type="subcellular location">
    <subcellularLocation>
        <location evidence="3">Cytoplasm</location>
    </subcellularLocation>
</comment>
<dbReference type="InterPro" id="IPR008513">
    <property type="entry name" value="tRNA(Met)_cyd_acetate_ligase"/>
</dbReference>
<feature type="binding site" evidence="3">
    <location>
        <begin position="189"/>
        <end position="190"/>
    </location>
    <ligand>
        <name>ATP</name>
        <dbReference type="ChEBI" id="CHEBI:30616"/>
    </ligand>
</feature>
<dbReference type="NCBIfam" id="NF010191">
    <property type="entry name" value="PRK13670.1"/>
    <property type="match status" value="1"/>
</dbReference>
<comment type="caution">
    <text evidence="4">The sequence shown here is derived from an EMBL/GenBank/DDBJ whole genome shotgun (WGS) entry which is preliminary data.</text>
</comment>
<keyword evidence="3" id="KW-0820">tRNA-binding</keyword>
<dbReference type="RefSeq" id="WP_036181813.1">
    <property type="nucleotide sequence ID" value="NZ_AVDA01000001.1"/>
</dbReference>
<dbReference type="PANTHER" id="PTHR37825:SF1">
    <property type="entry name" value="TRNA(MET) CYTIDINE ACETATE LIGASE"/>
    <property type="match status" value="1"/>
</dbReference>
<gene>
    <name evidence="3" type="primary">tmcAL</name>
    <name evidence="4" type="ORF">CD29_00765</name>
</gene>
<protein>
    <recommendedName>
        <fullName evidence="3">tRNA(Met) cytidine acetate ligase</fullName>
        <ecNumber evidence="3">6.3.4.-</ecNumber>
    </recommendedName>
</protein>
<dbReference type="InterPro" id="IPR014729">
    <property type="entry name" value="Rossmann-like_a/b/a_fold"/>
</dbReference>